<sequence>MPGKLITLEGIDGSGKSTVITMLKQHYQNDPDVIFTREPTTGWIGDVVNQAINSRTDPVAELFLFIADHADHLSNLIRPALGDNKIVISDRYSDSRYAYQGATLQGIIKSPLEWVIELHKDWTIIPELTILLDISPTASIARLDTRSQQTKFEKIDFLEQVRDNYFKLVNMEPDRFLVVDAQQPIKKVNENILAAVADIVMG</sequence>
<comment type="caution">
    <text evidence="1">The sequence shown here is derived from an EMBL/GenBank/DDBJ whole genome shotgun (WGS) entry which is preliminary data.</text>
</comment>
<keyword evidence="1" id="KW-0418">Kinase</keyword>
<evidence type="ECO:0000313" key="1">
    <source>
        <dbReference type="EMBL" id="TKY91406.1"/>
    </source>
</evidence>
<gene>
    <name evidence="1" type="ORF">C5S46_05955</name>
</gene>
<dbReference type="Proteomes" id="UP000315423">
    <property type="component" value="Unassembled WGS sequence"/>
</dbReference>
<name>A0AC61S9H3_9EURY</name>
<organism evidence="1 2">
    <name type="scientific">Candidatus Methanomarinus sp</name>
    <dbReference type="NCBI Taxonomy" id="3386244"/>
    <lineage>
        <taxon>Archaea</taxon>
        <taxon>Methanobacteriati</taxon>
        <taxon>Methanobacteriota</taxon>
        <taxon>Stenosarchaea group</taxon>
        <taxon>Methanomicrobia</taxon>
        <taxon>Methanosarcinales</taxon>
        <taxon>ANME-2 cluster</taxon>
        <taxon>Candidatus Methanocomedenaceae</taxon>
        <taxon>Candidatus Methanomarinus</taxon>
    </lineage>
</organism>
<evidence type="ECO:0000313" key="2">
    <source>
        <dbReference type="Proteomes" id="UP000315423"/>
    </source>
</evidence>
<keyword evidence="1" id="KW-0808">Transferase</keyword>
<accession>A0AC61S9H3</accession>
<dbReference type="EC" id="2.7.4.9" evidence="1"/>
<protein>
    <submittedName>
        <fullName evidence="1">dTMP kinase</fullName>
        <ecNumber evidence="1">2.7.4.9</ecNumber>
    </submittedName>
</protein>
<proteinExistence type="predicted"/>
<reference evidence="1" key="1">
    <citation type="submission" date="2018-09" db="EMBL/GenBank/DDBJ databases">
        <title>A genomic encyclopedia of anaerobic methanotrophic archaea.</title>
        <authorList>
            <person name="Skennerton C.T."/>
            <person name="Chadwick G.L."/>
            <person name="Laso-Perez R."/>
            <person name="Leu A.O."/>
            <person name="Speth D.R."/>
            <person name="Yu H."/>
            <person name="Morgan-Lang C."/>
            <person name="Hatzenpichler R."/>
            <person name="Goudeau D."/>
            <person name="Malmstrom R."/>
            <person name="Woyke T."/>
            <person name="Hallam S."/>
            <person name="Tyson G.W."/>
            <person name="Wegener G."/>
            <person name="Boetius A."/>
            <person name="Orphan V.J."/>
        </authorList>
    </citation>
    <scope>NUCLEOTIDE SEQUENCE</scope>
    <source>
        <strain evidence="1">CONS3730D10UFb2</strain>
    </source>
</reference>
<dbReference type="EMBL" id="QYBA01000201">
    <property type="protein sequence ID" value="TKY91406.1"/>
    <property type="molecule type" value="Genomic_DNA"/>
</dbReference>